<organism evidence="1 2">
    <name type="scientific">Xylocopa violacea</name>
    <name type="common">Violet carpenter bee</name>
    <name type="synonym">Apis violacea</name>
    <dbReference type="NCBI Taxonomy" id="135666"/>
    <lineage>
        <taxon>Eukaryota</taxon>
        <taxon>Metazoa</taxon>
        <taxon>Ecdysozoa</taxon>
        <taxon>Arthropoda</taxon>
        <taxon>Hexapoda</taxon>
        <taxon>Insecta</taxon>
        <taxon>Pterygota</taxon>
        <taxon>Neoptera</taxon>
        <taxon>Endopterygota</taxon>
        <taxon>Hymenoptera</taxon>
        <taxon>Apocrita</taxon>
        <taxon>Aculeata</taxon>
        <taxon>Apoidea</taxon>
        <taxon>Anthophila</taxon>
        <taxon>Apidae</taxon>
        <taxon>Xylocopa</taxon>
        <taxon>Xylocopa</taxon>
    </lineage>
</organism>
<reference evidence="1 2" key="1">
    <citation type="submission" date="2024-08" db="EMBL/GenBank/DDBJ databases">
        <authorList>
            <person name="Will J Nash"/>
            <person name="Angela Man"/>
            <person name="Seanna McTaggart"/>
            <person name="Kendall Baker"/>
            <person name="Tom Barker"/>
            <person name="Leah Catchpole"/>
            <person name="Alex Durrant"/>
            <person name="Karim Gharbi"/>
            <person name="Naomi Irish"/>
            <person name="Gemy Kaithakottil"/>
            <person name="Debby Ku"/>
            <person name="Aaliyah Providence"/>
            <person name="Felix Shaw"/>
            <person name="David Swarbreck"/>
            <person name="Chris Watkins"/>
            <person name="Ann M. McCartney"/>
            <person name="Giulio Formenti"/>
            <person name="Alice Mouton"/>
            <person name="Noel Vella"/>
            <person name="Bjorn M von Reumont"/>
            <person name="Adriana Vella"/>
            <person name="Wilfried Haerty"/>
        </authorList>
    </citation>
    <scope>NUCLEOTIDE SEQUENCE [LARGE SCALE GENOMIC DNA]</scope>
</reference>
<sequence length="118" mass="13475">MKSDFEVSSELKKKKKIKTLVEENFYEDSLMADIKLEDGSGFRNFVMMTFSGFKESLETAGSNILRSNGEYRAPIPASIRLEVVLQILALNHSRFEMEKSEILVRDSSLILDNLTLFC</sequence>
<protein>
    <submittedName>
        <fullName evidence="1">Uncharacterized protein</fullName>
    </submittedName>
</protein>
<proteinExistence type="predicted"/>
<keyword evidence="2" id="KW-1185">Reference proteome</keyword>
<accession>A0ABP1NL47</accession>
<comment type="caution">
    <text evidence="1">The sequence shown here is derived from an EMBL/GenBank/DDBJ whole genome shotgun (WGS) entry which is preliminary data.</text>
</comment>
<dbReference type="EMBL" id="CAXAJV020001292">
    <property type="protein sequence ID" value="CAL7941755.1"/>
    <property type="molecule type" value="Genomic_DNA"/>
</dbReference>
<name>A0ABP1NL47_XYLVO</name>
<evidence type="ECO:0000313" key="2">
    <source>
        <dbReference type="Proteomes" id="UP001642520"/>
    </source>
</evidence>
<dbReference type="Proteomes" id="UP001642520">
    <property type="component" value="Unassembled WGS sequence"/>
</dbReference>
<evidence type="ECO:0000313" key="1">
    <source>
        <dbReference type="EMBL" id="CAL7941755.1"/>
    </source>
</evidence>
<gene>
    <name evidence="1" type="ORF">XYLVIOL_LOCUS5171</name>
</gene>